<gene>
    <name evidence="4 6" type="primary">ureE</name>
    <name evidence="6" type="ORF">GGC33_00520</name>
</gene>
<keyword evidence="3 4" id="KW-0143">Chaperone</keyword>
<dbReference type="GO" id="GO:0005737">
    <property type="term" value="C:cytoplasm"/>
    <property type="evidence" value="ECO:0007669"/>
    <property type="project" value="UniProtKB-SubCell"/>
</dbReference>
<evidence type="ECO:0000313" key="7">
    <source>
        <dbReference type="Proteomes" id="UP000437131"/>
    </source>
</evidence>
<protein>
    <recommendedName>
        <fullName evidence="4">Urease accessory protein UreE</fullName>
    </recommendedName>
</protein>
<feature type="domain" description="Urease accessory protein UreE C-terminal" evidence="5">
    <location>
        <begin position="79"/>
        <end position="148"/>
    </location>
</feature>
<dbReference type="Gene3D" id="2.60.260.20">
    <property type="entry name" value="Urease metallochaperone UreE, N-terminal domain"/>
    <property type="match status" value="1"/>
</dbReference>
<accession>A0A844GQU5</accession>
<comment type="subcellular location">
    <subcellularLocation>
        <location evidence="4">Cytoplasm</location>
    </subcellularLocation>
</comment>
<dbReference type="GO" id="GO:0016151">
    <property type="term" value="F:nickel cation binding"/>
    <property type="evidence" value="ECO:0007669"/>
    <property type="project" value="UniProtKB-UniRule"/>
</dbReference>
<dbReference type="SUPFAM" id="SSF69287">
    <property type="entry name" value="Urease metallochaperone UreE, N-terminal domain"/>
    <property type="match status" value="1"/>
</dbReference>
<evidence type="ECO:0000256" key="3">
    <source>
        <dbReference type="ARBA" id="ARBA00023186"/>
    </source>
</evidence>
<evidence type="ECO:0000256" key="2">
    <source>
        <dbReference type="ARBA" id="ARBA00022596"/>
    </source>
</evidence>
<dbReference type="NCBIfam" id="NF009751">
    <property type="entry name" value="PRK13261.1-1"/>
    <property type="match status" value="1"/>
</dbReference>
<dbReference type="GO" id="GO:0051082">
    <property type="term" value="F:unfolded protein binding"/>
    <property type="evidence" value="ECO:0007669"/>
    <property type="project" value="UniProtKB-UniRule"/>
</dbReference>
<reference evidence="6 7" key="1">
    <citation type="submission" date="2019-11" db="EMBL/GenBank/DDBJ databases">
        <title>Isolation of a new High Light Tolerant Cyanobacteria.</title>
        <authorList>
            <person name="Dobson Z."/>
            <person name="Vaughn N."/>
            <person name="Vaughn M."/>
            <person name="Fromme P."/>
            <person name="Mazor Y."/>
        </authorList>
    </citation>
    <scope>NUCLEOTIDE SEQUENCE [LARGE SCALE GENOMIC DNA]</scope>
    <source>
        <strain evidence="6 7">0216</strain>
    </source>
</reference>
<dbReference type="SUPFAM" id="SSF69737">
    <property type="entry name" value="Urease metallochaperone UreE, C-terminal domain"/>
    <property type="match status" value="1"/>
</dbReference>
<dbReference type="Proteomes" id="UP000437131">
    <property type="component" value="Unassembled WGS sequence"/>
</dbReference>
<dbReference type="InterPro" id="IPR007864">
    <property type="entry name" value="UreE_C_dom"/>
</dbReference>
<dbReference type="EMBL" id="WMIA01000001">
    <property type="protein sequence ID" value="MTF37422.1"/>
    <property type="molecule type" value="Genomic_DNA"/>
</dbReference>
<dbReference type="InterPro" id="IPR012406">
    <property type="entry name" value="UreE"/>
</dbReference>
<dbReference type="CDD" id="cd00571">
    <property type="entry name" value="UreE"/>
    <property type="match status" value="1"/>
</dbReference>
<evidence type="ECO:0000313" key="6">
    <source>
        <dbReference type="EMBL" id="MTF37422.1"/>
    </source>
</evidence>
<comment type="function">
    <text evidence="4">Involved in urease metallocenter assembly. Binds nickel. Probably functions as a nickel donor during metallocenter assembly.</text>
</comment>
<dbReference type="Pfam" id="PF05194">
    <property type="entry name" value="UreE_C"/>
    <property type="match status" value="1"/>
</dbReference>
<keyword evidence="1 4" id="KW-0963">Cytoplasm</keyword>
<dbReference type="RefSeq" id="WP_155082378.1">
    <property type="nucleotide sequence ID" value="NZ_WMIA01000001.1"/>
</dbReference>
<organism evidence="6 7">
    <name type="scientific">Cyanobacterium aponinum 0216</name>
    <dbReference type="NCBI Taxonomy" id="2676140"/>
    <lineage>
        <taxon>Bacteria</taxon>
        <taxon>Bacillati</taxon>
        <taxon>Cyanobacteriota</taxon>
        <taxon>Cyanophyceae</taxon>
        <taxon>Oscillatoriophycideae</taxon>
        <taxon>Chroococcales</taxon>
        <taxon>Geminocystaceae</taxon>
        <taxon>Cyanobacterium</taxon>
    </lineage>
</organism>
<proteinExistence type="inferred from homology"/>
<dbReference type="GO" id="GO:0006457">
    <property type="term" value="P:protein folding"/>
    <property type="evidence" value="ECO:0007669"/>
    <property type="project" value="InterPro"/>
</dbReference>
<dbReference type="PIRSF" id="PIRSF036402">
    <property type="entry name" value="Ureas_acces_UreE"/>
    <property type="match status" value="1"/>
</dbReference>
<evidence type="ECO:0000256" key="4">
    <source>
        <dbReference type="HAMAP-Rule" id="MF_00822"/>
    </source>
</evidence>
<dbReference type="GO" id="GO:0065003">
    <property type="term" value="P:protein-containing complex assembly"/>
    <property type="evidence" value="ECO:0007669"/>
    <property type="project" value="InterPro"/>
</dbReference>
<sequence>MIILTKKSKFFLRNKVNLEIYLTAEERTKVKQKIRVDTISENENKYIKLNLERGNVLMEGDILTNDDESFFVEIKAKLEPVITVKALDTLNLLKAAYHLGNRHVSLEINSDYLRFSPDHVLESMLSKLGVSFCQETAPFYPELGAYKHEK</sequence>
<dbReference type="GO" id="GO:0019627">
    <property type="term" value="P:urea metabolic process"/>
    <property type="evidence" value="ECO:0007669"/>
    <property type="project" value="InterPro"/>
</dbReference>
<dbReference type="AlphaFoldDB" id="A0A844GQU5"/>
<name>A0A844GQU5_9CHRO</name>
<evidence type="ECO:0000259" key="5">
    <source>
        <dbReference type="Pfam" id="PF05194"/>
    </source>
</evidence>
<evidence type="ECO:0000256" key="1">
    <source>
        <dbReference type="ARBA" id="ARBA00022490"/>
    </source>
</evidence>
<keyword evidence="2 4" id="KW-0533">Nickel</keyword>
<comment type="caution">
    <text evidence="6">The sequence shown here is derived from an EMBL/GenBank/DDBJ whole genome shotgun (WGS) entry which is preliminary data.</text>
</comment>
<dbReference type="InterPro" id="IPR036118">
    <property type="entry name" value="UreE_N_sf"/>
</dbReference>
<dbReference type="HAMAP" id="MF_00822">
    <property type="entry name" value="UreE"/>
    <property type="match status" value="1"/>
</dbReference>
<dbReference type="Gene3D" id="3.30.70.790">
    <property type="entry name" value="UreE, C-terminal domain"/>
    <property type="match status" value="1"/>
</dbReference>
<comment type="similarity">
    <text evidence="4">Belongs to the UreE family.</text>
</comment>